<organism evidence="1 2">
    <name type="scientific">Actinokineospora terrae</name>
    <dbReference type="NCBI Taxonomy" id="155974"/>
    <lineage>
        <taxon>Bacteria</taxon>
        <taxon>Bacillati</taxon>
        <taxon>Actinomycetota</taxon>
        <taxon>Actinomycetes</taxon>
        <taxon>Pseudonocardiales</taxon>
        <taxon>Pseudonocardiaceae</taxon>
        <taxon>Actinokineospora</taxon>
    </lineage>
</organism>
<evidence type="ECO:0000313" key="2">
    <source>
        <dbReference type="Proteomes" id="UP000199051"/>
    </source>
</evidence>
<gene>
    <name evidence="1" type="ORF">SAMN04487818_106405</name>
</gene>
<dbReference type="Proteomes" id="UP000199051">
    <property type="component" value="Unassembled WGS sequence"/>
</dbReference>
<accession>A0A1H9TQ63</accession>
<keyword evidence="2" id="KW-1185">Reference proteome</keyword>
<sequence length="114" mass="12281">MGEFAALAARGAFSVNDHGGQALLKPIRDMLAWIDRERVNFDRLHQEPMLGSSTNAEVMKPFMRRVAGDEAGFITQILRFGESLVAAEQAIVQAMANYQEADAQAANGLGEGGS</sequence>
<reference evidence="2" key="1">
    <citation type="submission" date="2016-10" db="EMBL/GenBank/DDBJ databases">
        <authorList>
            <person name="Varghese N."/>
            <person name="Submissions S."/>
        </authorList>
    </citation>
    <scope>NUCLEOTIDE SEQUENCE [LARGE SCALE GENOMIC DNA]</scope>
    <source>
        <strain evidence="2">DSM 44260</strain>
    </source>
</reference>
<dbReference type="EMBL" id="FOGI01000006">
    <property type="protein sequence ID" value="SER99177.1"/>
    <property type="molecule type" value="Genomic_DNA"/>
</dbReference>
<dbReference type="AlphaFoldDB" id="A0A1H9TQ63"/>
<dbReference type="STRING" id="155974.SAMN04487818_106405"/>
<name>A0A1H9TQ63_9PSEU</name>
<evidence type="ECO:0000313" key="1">
    <source>
        <dbReference type="EMBL" id="SER99177.1"/>
    </source>
</evidence>
<proteinExistence type="predicted"/>
<protein>
    <submittedName>
        <fullName evidence="1">Uncharacterized protein</fullName>
    </submittedName>
</protein>